<name>A0ABY5WXU4_LEICA</name>
<keyword evidence="2" id="KW-1185">Reference proteome</keyword>
<sequence length="66" mass="7658">MLTDICARSMLTATRQDCVKLREFPAAKTLPRAYEAPPRGKGLLNRLVVWLRRRPTKTRCIHPRNI</sequence>
<dbReference type="EMBL" id="CP081078">
    <property type="protein sequence ID" value="UWQ59097.1"/>
    <property type="molecule type" value="Genomic_DNA"/>
</dbReference>
<reference evidence="1" key="1">
    <citation type="submission" date="2021-08" db="EMBL/GenBank/DDBJ databases">
        <authorList>
            <person name="Nwanade C."/>
            <person name="Wang M."/>
            <person name="Masoudi A."/>
            <person name="Yu Z."/>
            <person name="Liu J."/>
        </authorList>
    </citation>
    <scope>NUCLEOTIDE SEQUENCE</scope>
    <source>
        <strain evidence="1">S141</strain>
    </source>
</reference>
<gene>
    <name evidence="1" type="ORF">K3722_02885</name>
</gene>
<dbReference type="Proteomes" id="UP001058184">
    <property type="component" value="Chromosome"/>
</dbReference>
<dbReference type="RefSeq" id="WP_027235217.1">
    <property type="nucleotide sequence ID" value="NZ_CP081078.1"/>
</dbReference>
<evidence type="ECO:0000313" key="2">
    <source>
        <dbReference type="Proteomes" id="UP001058184"/>
    </source>
</evidence>
<organism evidence="1 2">
    <name type="scientific">Leisingera caerulea</name>
    <name type="common">Phaeobacter caeruleus</name>
    <dbReference type="NCBI Taxonomy" id="506591"/>
    <lineage>
        <taxon>Bacteria</taxon>
        <taxon>Pseudomonadati</taxon>
        <taxon>Pseudomonadota</taxon>
        <taxon>Alphaproteobacteria</taxon>
        <taxon>Rhodobacterales</taxon>
        <taxon>Roseobacteraceae</taxon>
        <taxon>Leisingera</taxon>
    </lineage>
</organism>
<accession>A0ABY5WXU4</accession>
<evidence type="ECO:0000313" key="1">
    <source>
        <dbReference type="EMBL" id="UWQ59097.1"/>
    </source>
</evidence>
<proteinExistence type="predicted"/>
<protein>
    <submittedName>
        <fullName evidence="1">Uncharacterized protein</fullName>
    </submittedName>
</protein>